<feature type="transmembrane region" description="Helical" evidence="1">
    <location>
        <begin position="20"/>
        <end position="45"/>
    </location>
</feature>
<evidence type="ECO:0000313" key="2">
    <source>
        <dbReference type="EMBL" id="SHM91120.1"/>
    </source>
</evidence>
<feature type="transmembrane region" description="Helical" evidence="1">
    <location>
        <begin position="95"/>
        <end position="114"/>
    </location>
</feature>
<name>A0A1M7MJI5_9HYPH</name>
<feature type="transmembrane region" description="Helical" evidence="1">
    <location>
        <begin position="65"/>
        <end position="83"/>
    </location>
</feature>
<proteinExistence type="predicted"/>
<evidence type="ECO:0000313" key="3">
    <source>
        <dbReference type="Proteomes" id="UP000186002"/>
    </source>
</evidence>
<keyword evidence="1" id="KW-0472">Membrane</keyword>
<evidence type="ECO:0000256" key="1">
    <source>
        <dbReference type="SAM" id="Phobius"/>
    </source>
</evidence>
<dbReference type="Proteomes" id="UP000186002">
    <property type="component" value="Unassembled WGS sequence"/>
</dbReference>
<gene>
    <name evidence="2" type="ORF">SAMN05444272_3436</name>
</gene>
<dbReference type="AlphaFoldDB" id="A0A1M7MJI5"/>
<dbReference type="STRING" id="735517.SAMN05444272_3436"/>
<feature type="transmembrane region" description="Helical" evidence="1">
    <location>
        <begin position="126"/>
        <end position="147"/>
    </location>
</feature>
<keyword evidence="1" id="KW-0812">Transmembrane</keyword>
<keyword evidence="3" id="KW-1185">Reference proteome</keyword>
<dbReference type="RefSeq" id="WP_073014566.1">
    <property type="nucleotide sequence ID" value="NZ_FRBW01000004.1"/>
</dbReference>
<dbReference type="EMBL" id="FRBW01000004">
    <property type="protein sequence ID" value="SHM91120.1"/>
    <property type="molecule type" value="Genomic_DNA"/>
</dbReference>
<keyword evidence="1" id="KW-1133">Transmembrane helix</keyword>
<organism evidence="2 3">
    <name type="scientific">Roseibium suaedae</name>
    <dbReference type="NCBI Taxonomy" id="735517"/>
    <lineage>
        <taxon>Bacteria</taxon>
        <taxon>Pseudomonadati</taxon>
        <taxon>Pseudomonadota</taxon>
        <taxon>Alphaproteobacteria</taxon>
        <taxon>Hyphomicrobiales</taxon>
        <taxon>Stappiaceae</taxon>
        <taxon>Roseibium</taxon>
    </lineage>
</organism>
<reference evidence="2 3" key="1">
    <citation type="submission" date="2016-11" db="EMBL/GenBank/DDBJ databases">
        <authorList>
            <person name="Jaros S."/>
            <person name="Januszkiewicz K."/>
            <person name="Wedrychowicz H."/>
        </authorList>
    </citation>
    <scope>NUCLEOTIDE SEQUENCE [LARGE SCALE GENOMIC DNA]</scope>
    <source>
        <strain evidence="2 3">DSM 22153</strain>
    </source>
</reference>
<sequence>MQERLPDGMEMRKRSWLAGLALVFAGYCLAVIAATFVCFTVFQTVALARDLMAGGEPFYFDLEGYFLGAVITFGTAWPGFLLSIGTSAAFKIRSLLYFAITGVGTAMLAVPFLVTVSGANSLYDELLLSSPAVYLGGFAGGILYGLFARRVHLV</sequence>
<accession>A0A1M7MJI5</accession>
<protein>
    <submittedName>
        <fullName evidence="2">Uncharacterized protein</fullName>
    </submittedName>
</protein>